<protein>
    <submittedName>
        <fullName evidence="1">Uncharacterized protein</fullName>
    </submittedName>
</protein>
<reference evidence="1" key="2">
    <citation type="journal article" date="2015" name="Fish Shellfish Immunol.">
        <title>Early steps in the European eel (Anguilla anguilla)-Vibrio vulnificus interaction in the gills: Role of the RtxA13 toxin.</title>
        <authorList>
            <person name="Callol A."/>
            <person name="Pajuelo D."/>
            <person name="Ebbesson L."/>
            <person name="Teles M."/>
            <person name="MacKenzie S."/>
            <person name="Amaro C."/>
        </authorList>
    </citation>
    <scope>NUCLEOTIDE SEQUENCE</scope>
</reference>
<accession>A0A0E9RTM8</accession>
<proteinExistence type="predicted"/>
<name>A0A0E9RTM8_ANGAN</name>
<dbReference type="AlphaFoldDB" id="A0A0E9RTM8"/>
<reference evidence="1" key="1">
    <citation type="submission" date="2014-11" db="EMBL/GenBank/DDBJ databases">
        <authorList>
            <person name="Amaro Gonzalez C."/>
        </authorList>
    </citation>
    <scope>NUCLEOTIDE SEQUENCE</scope>
</reference>
<evidence type="ECO:0000313" key="1">
    <source>
        <dbReference type="EMBL" id="JAH31765.1"/>
    </source>
</evidence>
<sequence>MALNSPSSQILVFSWKSRRVRQNRPLQNQPEKVSRCGN</sequence>
<organism evidence="1">
    <name type="scientific">Anguilla anguilla</name>
    <name type="common">European freshwater eel</name>
    <name type="synonym">Muraena anguilla</name>
    <dbReference type="NCBI Taxonomy" id="7936"/>
    <lineage>
        <taxon>Eukaryota</taxon>
        <taxon>Metazoa</taxon>
        <taxon>Chordata</taxon>
        <taxon>Craniata</taxon>
        <taxon>Vertebrata</taxon>
        <taxon>Euteleostomi</taxon>
        <taxon>Actinopterygii</taxon>
        <taxon>Neopterygii</taxon>
        <taxon>Teleostei</taxon>
        <taxon>Anguilliformes</taxon>
        <taxon>Anguillidae</taxon>
        <taxon>Anguilla</taxon>
    </lineage>
</organism>
<dbReference type="EMBL" id="GBXM01076812">
    <property type="protein sequence ID" value="JAH31765.1"/>
    <property type="molecule type" value="Transcribed_RNA"/>
</dbReference>